<protein>
    <recommendedName>
        <fullName evidence="1">Gfo/Idh/MocA-like oxidoreductase C-terminal domain-containing protein</fullName>
    </recommendedName>
</protein>
<proteinExistence type="predicted"/>
<feature type="domain" description="Gfo/Idh/MocA-like oxidoreductase C-terminal" evidence="1">
    <location>
        <begin position="2"/>
        <end position="120"/>
    </location>
</feature>
<reference evidence="2" key="1">
    <citation type="submission" date="2019-08" db="EMBL/GenBank/DDBJ databases">
        <authorList>
            <person name="Kucharzyk K."/>
            <person name="Murdoch R.W."/>
            <person name="Higgins S."/>
            <person name="Loffler F."/>
        </authorList>
    </citation>
    <scope>NUCLEOTIDE SEQUENCE</scope>
</reference>
<evidence type="ECO:0000259" key="1">
    <source>
        <dbReference type="Pfam" id="PF02894"/>
    </source>
</evidence>
<comment type="caution">
    <text evidence="2">The sequence shown here is derived from an EMBL/GenBank/DDBJ whole genome shotgun (WGS) entry which is preliminary data.</text>
</comment>
<name>A0A645E2I8_9ZZZZ</name>
<gene>
    <name evidence="2" type="ORF">SDC9_143063</name>
</gene>
<dbReference type="Pfam" id="PF02894">
    <property type="entry name" value="GFO_IDH_MocA_C"/>
    <property type="match status" value="1"/>
</dbReference>
<accession>A0A645E2I8</accession>
<dbReference type="AlphaFoldDB" id="A0A645E2I8"/>
<dbReference type="EMBL" id="VSSQ01042340">
    <property type="protein sequence ID" value="MPM95907.1"/>
    <property type="molecule type" value="Genomic_DNA"/>
</dbReference>
<organism evidence="2">
    <name type="scientific">bioreactor metagenome</name>
    <dbReference type="NCBI Taxonomy" id="1076179"/>
    <lineage>
        <taxon>unclassified sequences</taxon>
        <taxon>metagenomes</taxon>
        <taxon>ecological metagenomes</taxon>
    </lineage>
</organism>
<dbReference type="InterPro" id="IPR004104">
    <property type="entry name" value="Gfo/Idh/MocA-like_OxRdtase_C"/>
</dbReference>
<dbReference type="SUPFAM" id="SSF55347">
    <property type="entry name" value="Glyceraldehyde-3-phosphate dehydrogenase-like, C-terminal domain"/>
    <property type="match status" value="1"/>
</dbReference>
<sequence>MTALLRFNKTAMGYLDCSWTSCAGFSGIEVMGDNGAVIVDYAAGETRLNTGMTRPDGSVEMQNSVIATRGDSAWKCQMAEFISEKLEDRPFTVGIDEGIAALRIALAIYDSSSSNRAVSLPPENNGDKS</sequence>
<evidence type="ECO:0000313" key="2">
    <source>
        <dbReference type="EMBL" id="MPM95907.1"/>
    </source>
</evidence>
<dbReference type="Gene3D" id="3.30.360.10">
    <property type="entry name" value="Dihydrodipicolinate Reductase, domain 2"/>
    <property type="match status" value="1"/>
</dbReference>